<gene>
    <name evidence="2" type="ORF">HID58_094221</name>
</gene>
<evidence type="ECO:0000313" key="2">
    <source>
        <dbReference type="EMBL" id="KAH0852108.1"/>
    </source>
</evidence>
<feature type="region of interest" description="Disordered" evidence="1">
    <location>
        <begin position="73"/>
        <end position="97"/>
    </location>
</feature>
<evidence type="ECO:0000313" key="3">
    <source>
        <dbReference type="Proteomes" id="UP000824890"/>
    </source>
</evidence>
<organism evidence="2 3">
    <name type="scientific">Brassica napus</name>
    <name type="common">Rape</name>
    <dbReference type="NCBI Taxonomy" id="3708"/>
    <lineage>
        <taxon>Eukaryota</taxon>
        <taxon>Viridiplantae</taxon>
        <taxon>Streptophyta</taxon>
        <taxon>Embryophyta</taxon>
        <taxon>Tracheophyta</taxon>
        <taxon>Spermatophyta</taxon>
        <taxon>Magnoliopsida</taxon>
        <taxon>eudicotyledons</taxon>
        <taxon>Gunneridae</taxon>
        <taxon>Pentapetalae</taxon>
        <taxon>rosids</taxon>
        <taxon>malvids</taxon>
        <taxon>Brassicales</taxon>
        <taxon>Brassicaceae</taxon>
        <taxon>Brassiceae</taxon>
        <taxon>Brassica</taxon>
    </lineage>
</organism>
<reference evidence="2 3" key="1">
    <citation type="submission" date="2021-05" db="EMBL/GenBank/DDBJ databases">
        <title>Genome Assembly of Synthetic Allotetraploid Brassica napus Reveals Homoeologous Exchanges between Subgenomes.</title>
        <authorList>
            <person name="Davis J.T."/>
        </authorList>
    </citation>
    <scope>NUCLEOTIDE SEQUENCE [LARGE SCALE GENOMIC DNA]</scope>
    <source>
        <strain evidence="3">cv. Da-Ae</strain>
        <tissue evidence="2">Seedling</tissue>
    </source>
</reference>
<name>A0ABQ7X8E7_BRANA</name>
<dbReference type="Proteomes" id="UP000824890">
    <property type="component" value="Unassembled WGS sequence"/>
</dbReference>
<proteinExistence type="predicted"/>
<evidence type="ECO:0000256" key="1">
    <source>
        <dbReference type="SAM" id="MobiDB-lite"/>
    </source>
</evidence>
<keyword evidence="3" id="KW-1185">Reference proteome</keyword>
<accession>A0ABQ7X8E7</accession>
<feature type="compositionally biased region" description="Polar residues" evidence="1">
    <location>
        <begin position="73"/>
        <end position="88"/>
    </location>
</feature>
<dbReference type="PANTHER" id="PTHR34198:SF20">
    <property type="entry name" value="(RAPE) HYPOTHETICAL PROTEIN"/>
    <property type="match status" value="1"/>
</dbReference>
<protein>
    <submittedName>
        <fullName evidence="2">Uncharacterized protein</fullName>
    </submittedName>
</protein>
<comment type="caution">
    <text evidence="2">The sequence shown here is derived from an EMBL/GenBank/DDBJ whole genome shotgun (WGS) entry which is preliminary data.</text>
</comment>
<sequence>MNETRVIQTPHRNPIYEAHIGGDKKWTRFRSFHDPSIFRIRIHEKPGSKPQKPVSWWAPLFGIPSEPDYLNIETSSSVAPESNGSGQDPGQKLRRRGCLTEEKAKELRKKIAEASTFHEVMYHSAIASRLASDISGRIKE</sequence>
<dbReference type="EMBL" id="JAGKQM010001269">
    <property type="protein sequence ID" value="KAH0852108.1"/>
    <property type="molecule type" value="Genomic_DNA"/>
</dbReference>
<dbReference type="PANTHER" id="PTHR34198">
    <property type="entry name" value="OS01G0175100 PROTEIN"/>
    <property type="match status" value="1"/>
</dbReference>